<name>A0AAU7CSA2_9BACT</name>
<evidence type="ECO:0000313" key="7">
    <source>
        <dbReference type="EMBL" id="XBH07908.1"/>
    </source>
</evidence>
<dbReference type="InterPro" id="IPR014284">
    <property type="entry name" value="RNA_pol_sigma-70_dom"/>
</dbReference>
<gene>
    <name evidence="7" type="ORF">V5E97_18310</name>
</gene>
<dbReference type="GO" id="GO:0006352">
    <property type="term" value="P:DNA-templated transcription initiation"/>
    <property type="evidence" value="ECO:0007669"/>
    <property type="project" value="InterPro"/>
</dbReference>
<dbReference type="SUPFAM" id="SSF88946">
    <property type="entry name" value="Sigma2 domain of RNA polymerase sigma factors"/>
    <property type="match status" value="1"/>
</dbReference>
<proteinExistence type="inferred from homology"/>
<dbReference type="GO" id="GO:0016987">
    <property type="term" value="F:sigma factor activity"/>
    <property type="evidence" value="ECO:0007669"/>
    <property type="project" value="UniProtKB-KW"/>
</dbReference>
<evidence type="ECO:0000256" key="4">
    <source>
        <dbReference type="ARBA" id="ARBA00023125"/>
    </source>
</evidence>
<organism evidence="7">
    <name type="scientific">Singulisphaera sp. Ch08</name>
    <dbReference type="NCBI Taxonomy" id="3120278"/>
    <lineage>
        <taxon>Bacteria</taxon>
        <taxon>Pseudomonadati</taxon>
        <taxon>Planctomycetota</taxon>
        <taxon>Planctomycetia</taxon>
        <taxon>Isosphaerales</taxon>
        <taxon>Isosphaeraceae</taxon>
        <taxon>Singulisphaera</taxon>
    </lineage>
</organism>
<evidence type="ECO:0000256" key="3">
    <source>
        <dbReference type="ARBA" id="ARBA00023082"/>
    </source>
</evidence>
<evidence type="ECO:0000256" key="2">
    <source>
        <dbReference type="ARBA" id="ARBA00023015"/>
    </source>
</evidence>
<dbReference type="InterPro" id="IPR013325">
    <property type="entry name" value="RNA_pol_sigma_r2"/>
</dbReference>
<dbReference type="Pfam" id="PF04542">
    <property type="entry name" value="Sigma70_r2"/>
    <property type="match status" value="1"/>
</dbReference>
<keyword evidence="2" id="KW-0805">Transcription regulation</keyword>
<dbReference type="InterPro" id="IPR013324">
    <property type="entry name" value="RNA_pol_sigma_r3/r4-like"/>
</dbReference>
<evidence type="ECO:0000256" key="1">
    <source>
        <dbReference type="ARBA" id="ARBA00010641"/>
    </source>
</evidence>
<protein>
    <submittedName>
        <fullName evidence="7">Sigma-70 family RNA polymerase sigma factor</fullName>
    </submittedName>
</protein>
<keyword evidence="5" id="KW-0804">Transcription</keyword>
<dbReference type="AlphaFoldDB" id="A0AAU7CSA2"/>
<dbReference type="RefSeq" id="WP_406700745.1">
    <property type="nucleotide sequence ID" value="NZ_CP155447.1"/>
</dbReference>
<dbReference type="InterPro" id="IPR039425">
    <property type="entry name" value="RNA_pol_sigma-70-like"/>
</dbReference>
<dbReference type="Gene3D" id="1.10.1740.10">
    <property type="match status" value="1"/>
</dbReference>
<comment type="similarity">
    <text evidence="1">Belongs to the sigma-70 factor family. ECF subfamily.</text>
</comment>
<dbReference type="PANTHER" id="PTHR43133">
    <property type="entry name" value="RNA POLYMERASE ECF-TYPE SIGMA FACTO"/>
    <property type="match status" value="1"/>
</dbReference>
<dbReference type="InterPro" id="IPR007627">
    <property type="entry name" value="RNA_pol_sigma70_r2"/>
</dbReference>
<reference evidence="7" key="1">
    <citation type="submission" date="2024-05" db="EMBL/GenBank/DDBJ databases">
        <title>Planctomycetes of the genus Singulisphaera possess chitinolytic capabilities.</title>
        <authorList>
            <person name="Ivanova A."/>
        </authorList>
    </citation>
    <scope>NUCLEOTIDE SEQUENCE</scope>
    <source>
        <strain evidence="7">Ch08T</strain>
    </source>
</reference>
<dbReference type="EMBL" id="CP155447">
    <property type="protein sequence ID" value="XBH07908.1"/>
    <property type="molecule type" value="Genomic_DNA"/>
</dbReference>
<dbReference type="GO" id="GO:0003677">
    <property type="term" value="F:DNA binding"/>
    <property type="evidence" value="ECO:0007669"/>
    <property type="project" value="UniProtKB-KW"/>
</dbReference>
<evidence type="ECO:0000256" key="5">
    <source>
        <dbReference type="ARBA" id="ARBA00023163"/>
    </source>
</evidence>
<dbReference type="SUPFAM" id="SSF88659">
    <property type="entry name" value="Sigma3 and sigma4 domains of RNA polymerase sigma factors"/>
    <property type="match status" value="1"/>
</dbReference>
<keyword evidence="4" id="KW-0238">DNA-binding</keyword>
<feature type="domain" description="RNA polymerase sigma-70 region 2" evidence="6">
    <location>
        <begin position="31"/>
        <end position="96"/>
    </location>
</feature>
<evidence type="ECO:0000259" key="6">
    <source>
        <dbReference type="Pfam" id="PF04542"/>
    </source>
</evidence>
<sequence>MVDDAQFKSTNLLLLERLRNSPRDEAAWNELVRGYAPAIRRWCRAWRLQDADVDDVTQTVLLKLSRLMATFRYDPARSFRGYLKTLTNYAVRDALKVLSQRGRDAGDPALLDWLAVVDTRTDLARCLEHELRRDLFREAAARVSQRVDLKTWNVFHLLVHERLAGQDVADRTGMSLAAVYMAKSRVLKMMREEVRNLSHLLAEPDPSNADRGLLSNLDQPPV</sequence>
<accession>A0AAU7CSA2</accession>
<dbReference type="PANTHER" id="PTHR43133:SF8">
    <property type="entry name" value="RNA POLYMERASE SIGMA FACTOR HI_1459-RELATED"/>
    <property type="match status" value="1"/>
</dbReference>
<keyword evidence="3" id="KW-0731">Sigma factor</keyword>
<dbReference type="NCBIfam" id="TIGR02937">
    <property type="entry name" value="sigma70-ECF"/>
    <property type="match status" value="1"/>
</dbReference>